<dbReference type="EMBL" id="JAWWNJ010000182">
    <property type="protein sequence ID" value="KAK6974603.1"/>
    <property type="molecule type" value="Genomic_DNA"/>
</dbReference>
<name>A0AAV9Z976_9AGAR</name>
<feature type="compositionally biased region" description="Basic residues" evidence="1">
    <location>
        <begin position="548"/>
        <end position="558"/>
    </location>
</feature>
<dbReference type="Proteomes" id="UP001362999">
    <property type="component" value="Unassembled WGS sequence"/>
</dbReference>
<protein>
    <submittedName>
        <fullName evidence="2">Uncharacterized protein</fullName>
    </submittedName>
</protein>
<feature type="region of interest" description="Disordered" evidence="1">
    <location>
        <begin position="494"/>
        <end position="607"/>
    </location>
</feature>
<organism evidence="2 3">
    <name type="scientific">Favolaschia claudopus</name>
    <dbReference type="NCBI Taxonomy" id="2862362"/>
    <lineage>
        <taxon>Eukaryota</taxon>
        <taxon>Fungi</taxon>
        <taxon>Dikarya</taxon>
        <taxon>Basidiomycota</taxon>
        <taxon>Agaricomycotina</taxon>
        <taxon>Agaricomycetes</taxon>
        <taxon>Agaricomycetidae</taxon>
        <taxon>Agaricales</taxon>
        <taxon>Marasmiineae</taxon>
        <taxon>Mycenaceae</taxon>
        <taxon>Favolaschia</taxon>
    </lineage>
</organism>
<evidence type="ECO:0000256" key="1">
    <source>
        <dbReference type="SAM" id="MobiDB-lite"/>
    </source>
</evidence>
<evidence type="ECO:0000313" key="3">
    <source>
        <dbReference type="Proteomes" id="UP001362999"/>
    </source>
</evidence>
<feature type="compositionally biased region" description="Acidic residues" evidence="1">
    <location>
        <begin position="516"/>
        <end position="534"/>
    </location>
</feature>
<reference evidence="2 3" key="1">
    <citation type="journal article" date="2024" name="J Genomics">
        <title>Draft genome sequencing and assembly of Favolaschia claudopus CIRM-BRFM 2984 isolated from oak limbs.</title>
        <authorList>
            <person name="Navarro D."/>
            <person name="Drula E."/>
            <person name="Chaduli D."/>
            <person name="Cazenave R."/>
            <person name="Ahrendt S."/>
            <person name="Wang J."/>
            <person name="Lipzen A."/>
            <person name="Daum C."/>
            <person name="Barry K."/>
            <person name="Grigoriev I.V."/>
            <person name="Favel A."/>
            <person name="Rosso M.N."/>
            <person name="Martin F."/>
        </authorList>
    </citation>
    <scope>NUCLEOTIDE SEQUENCE [LARGE SCALE GENOMIC DNA]</scope>
    <source>
        <strain evidence="2 3">CIRM-BRFM 2984</strain>
    </source>
</reference>
<evidence type="ECO:0000313" key="2">
    <source>
        <dbReference type="EMBL" id="KAK6974603.1"/>
    </source>
</evidence>
<gene>
    <name evidence="2" type="ORF">R3P38DRAFT_3131895</name>
</gene>
<accession>A0AAV9Z976</accession>
<comment type="caution">
    <text evidence="2">The sequence shown here is derived from an EMBL/GenBank/DDBJ whole genome shotgun (WGS) entry which is preliminary data.</text>
</comment>
<sequence>MSRSLPPHIVATAEHVAHAATTQNRLGKRALDFLRAGQDRPIKPEEQVKVIARRMIKAERDERVNITQAITPEKTYMAGFTRPKELRASNWFPGGAYLAQGKVYESPVDEAYQPYTVFMLESRHTVRYGVGRVEAEEWIYGACREPDLLKVLKKYNSDTAPQYVLEAMDNARWPEGPQLKPKPQQVWWLDAEDLRQTHEELGIPEYKSRRLEIKAHYLRTYFRKTGNSTRAFHSSPILLANQNLQSSPSIFLPDAIEEWDYLQTPRQPNADAVTRAEYIPTLRDTPFWRPLITITTASRPIALSILRRCHGLDRGLPYHSVLDNDDKKCRASYALRMRTIRINRMRQIALQLAQSLAGFRGGLVGVRFEADTMGRGIAGEALADPIPYDKRVLSIGVAQWYRLADETKELLRSEAEESIPGPDAFEMYSLDDWGNRTSDKTGEVVPWRAYKETPVVRLKREAWYKEYVHLLLAEKAFATWASEKQAARKPMLIRAAFKPKQPPKVNAPLAQRKRDDEEEEEEKEDEIELNEEVEEEKKDVVETQPPKGKNRKARRAQRKHDEGEDEDEEEVKEDDIVLNEELEAEEDEEVEVEEKHEWRGPLNTPQNHPLVYMTPTSFQAFLKSRTDTFDSSYLTNATPYPDFVLCKPNGKAVVGERSPETGKIETKGMIRIAPTYGRLVVKRRLEMYNYTRTFQLAMIIAAQSGGGRIDSPKFLQNNRT</sequence>
<dbReference type="AlphaFoldDB" id="A0AAV9Z976"/>
<keyword evidence="3" id="KW-1185">Reference proteome</keyword>
<feature type="compositionally biased region" description="Acidic residues" evidence="1">
    <location>
        <begin position="563"/>
        <end position="592"/>
    </location>
</feature>
<proteinExistence type="predicted"/>